<name>A0A5B7GJ37_PORTR</name>
<gene>
    <name evidence="1" type="ORF">E2C01_051509</name>
</gene>
<dbReference type="EMBL" id="VSRR010014862">
    <property type="protein sequence ID" value="MPC57529.1"/>
    <property type="molecule type" value="Genomic_DNA"/>
</dbReference>
<dbReference type="Proteomes" id="UP000324222">
    <property type="component" value="Unassembled WGS sequence"/>
</dbReference>
<reference evidence="1 2" key="1">
    <citation type="submission" date="2019-05" db="EMBL/GenBank/DDBJ databases">
        <title>Another draft genome of Portunus trituberculatus and its Hox gene families provides insights of decapod evolution.</title>
        <authorList>
            <person name="Jeong J.-H."/>
            <person name="Song I."/>
            <person name="Kim S."/>
            <person name="Choi T."/>
            <person name="Kim D."/>
            <person name="Ryu S."/>
            <person name="Kim W."/>
        </authorList>
    </citation>
    <scope>NUCLEOTIDE SEQUENCE [LARGE SCALE GENOMIC DNA]</scope>
    <source>
        <tissue evidence="1">Muscle</tissue>
    </source>
</reference>
<protein>
    <submittedName>
        <fullName evidence="1">Uncharacterized protein</fullName>
    </submittedName>
</protein>
<organism evidence="1 2">
    <name type="scientific">Portunus trituberculatus</name>
    <name type="common">Swimming crab</name>
    <name type="synonym">Neptunus trituberculatus</name>
    <dbReference type="NCBI Taxonomy" id="210409"/>
    <lineage>
        <taxon>Eukaryota</taxon>
        <taxon>Metazoa</taxon>
        <taxon>Ecdysozoa</taxon>
        <taxon>Arthropoda</taxon>
        <taxon>Crustacea</taxon>
        <taxon>Multicrustacea</taxon>
        <taxon>Malacostraca</taxon>
        <taxon>Eumalacostraca</taxon>
        <taxon>Eucarida</taxon>
        <taxon>Decapoda</taxon>
        <taxon>Pleocyemata</taxon>
        <taxon>Brachyura</taxon>
        <taxon>Eubrachyura</taxon>
        <taxon>Portunoidea</taxon>
        <taxon>Portunidae</taxon>
        <taxon>Portuninae</taxon>
        <taxon>Portunus</taxon>
    </lineage>
</organism>
<evidence type="ECO:0000313" key="1">
    <source>
        <dbReference type="EMBL" id="MPC57529.1"/>
    </source>
</evidence>
<dbReference type="AlphaFoldDB" id="A0A5B7GJ37"/>
<accession>A0A5B7GJ37</accession>
<evidence type="ECO:0000313" key="2">
    <source>
        <dbReference type="Proteomes" id="UP000324222"/>
    </source>
</evidence>
<keyword evidence="2" id="KW-1185">Reference proteome</keyword>
<sequence length="88" mass="9746">MQKQTKARYILHLHILHIQVKGQNTAGYLARRGSHEILKQILGHTRSHSSFLTPGAQRTPPLTHESLHPVSSAIRLGNLGATTILRPS</sequence>
<proteinExistence type="predicted"/>
<comment type="caution">
    <text evidence="1">The sequence shown here is derived from an EMBL/GenBank/DDBJ whole genome shotgun (WGS) entry which is preliminary data.</text>
</comment>